<dbReference type="SUPFAM" id="SSF89550">
    <property type="entry name" value="PHP domain-like"/>
    <property type="match status" value="1"/>
</dbReference>
<keyword evidence="16" id="KW-1185">Reference proteome</keyword>
<dbReference type="GO" id="GO:0003887">
    <property type="term" value="F:DNA-directed DNA polymerase activity"/>
    <property type="evidence" value="ECO:0007669"/>
    <property type="project" value="UniProtKB-UniRule"/>
</dbReference>
<comment type="catalytic activity">
    <reaction evidence="12 13">
        <text>DNA(n) + a 2'-deoxyribonucleoside 5'-triphosphate = DNA(n+1) + diphosphate</text>
        <dbReference type="Rhea" id="RHEA:22508"/>
        <dbReference type="Rhea" id="RHEA-COMP:17339"/>
        <dbReference type="Rhea" id="RHEA-COMP:17340"/>
        <dbReference type="ChEBI" id="CHEBI:33019"/>
        <dbReference type="ChEBI" id="CHEBI:61560"/>
        <dbReference type="ChEBI" id="CHEBI:173112"/>
        <dbReference type="EC" id="2.7.7.7"/>
    </reaction>
</comment>
<organism evidence="15 16">
    <name type="scientific">Alteromonas pelagimontana</name>
    <dbReference type="NCBI Taxonomy" id="1858656"/>
    <lineage>
        <taxon>Bacteria</taxon>
        <taxon>Pseudomonadati</taxon>
        <taxon>Pseudomonadota</taxon>
        <taxon>Gammaproteobacteria</taxon>
        <taxon>Alteromonadales</taxon>
        <taxon>Alteromonadaceae</taxon>
        <taxon>Alteromonas/Salinimonas group</taxon>
        <taxon>Alteromonas</taxon>
    </lineage>
</organism>
<dbReference type="InterPro" id="IPR016195">
    <property type="entry name" value="Pol/histidinol_Pase-like"/>
</dbReference>
<evidence type="ECO:0000256" key="1">
    <source>
        <dbReference type="ARBA" id="ARBA00004496"/>
    </source>
</evidence>
<keyword evidence="7 13" id="KW-0548">Nucleotidyltransferase</keyword>
<reference evidence="16" key="1">
    <citation type="submission" date="2014-12" db="EMBL/GenBank/DDBJ databases">
        <title>Complete genome sequence of a multi-drug resistant Klebsiella pneumoniae.</title>
        <authorList>
            <person name="Hua X."/>
            <person name="Chen Q."/>
            <person name="Li X."/>
            <person name="Feng Y."/>
            <person name="Ruan Z."/>
            <person name="Yu Y."/>
        </authorList>
    </citation>
    <scope>NUCLEOTIDE SEQUENCE [LARGE SCALE GENOMIC DNA]</scope>
    <source>
        <strain evidence="16">5.12</strain>
    </source>
</reference>
<dbReference type="NCBIfam" id="TIGR00594">
    <property type="entry name" value="polc"/>
    <property type="match status" value="1"/>
</dbReference>
<dbReference type="Pfam" id="PF01336">
    <property type="entry name" value="tRNA_anti-codon"/>
    <property type="match status" value="1"/>
</dbReference>
<dbReference type="Pfam" id="PF17657">
    <property type="entry name" value="DNA_pol3_finger"/>
    <property type="match status" value="1"/>
</dbReference>
<dbReference type="NCBIfam" id="NF004225">
    <property type="entry name" value="PRK05672.1"/>
    <property type="match status" value="1"/>
</dbReference>
<dbReference type="OrthoDB" id="9803237at2"/>
<dbReference type="GO" id="GO:0008408">
    <property type="term" value="F:3'-5' exonuclease activity"/>
    <property type="evidence" value="ECO:0007669"/>
    <property type="project" value="InterPro"/>
</dbReference>
<dbReference type="InterPro" id="IPR004365">
    <property type="entry name" value="NA-bd_OB_tRNA"/>
</dbReference>
<evidence type="ECO:0000256" key="12">
    <source>
        <dbReference type="ARBA" id="ARBA00049244"/>
    </source>
</evidence>
<evidence type="ECO:0000256" key="13">
    <source>
        <dbReference type="HAMAP-Rule" id="MF_01902"/>
    </source>
</evidence>
<dbReference type="Pfam" id="PF02811">
    <property type="entry name" value="PHP"/>
    <property type="match status" value="1"/>
</dbReference>
<evidence type="ECO:0000256" key="6">
    <source>
        <dbReference type="ARBA" id="ARBA00022679"/>
    </source>
</evidence>
<evidence type="ECO:0000256" key="4">
    <source>
        <dbReference type="ARBA" id="ARBA00017273"/>
    </source>
</evidence>
<dbReference type="InterPro" id="IPR004805">
    <property type="entry name" value="DnaE2/DnaE/PolC"/>
</dbReference>
<dbReference type="AlphaFoldDB" id="A0A6M4MCV6"/>
<evidence type="ECO:0000256" key="8">
    <source>
        <dbReference type="ARBA" id="ARBA00022705"/>
    </source>
</evidence>
<dbReference type="InterPro" id="IPR004013">
    <property type="entry name" value="PHP_dom"/>
</dbReference>
<evidence type="ECO:0000256" key="7">
    <source>
        <dbReference type="ARBA" id="ARBA00022695"/>
    </source>
</evidence>
<dbReference type="Pfam" id="PF14579">
    <property type="entry name" value="HHH_6"/>
    <property type="match status" value="1"/>
</dbReference>
<dbReference type="GO" id="GO:0006260">
    <property type="term" value="P:DNA replication"/>
    <property type="evidence" value="ECO:0007669"/>
    <property type="project" value="UniProtKB-KW"/>
</dbReference>
<keyword evidence="9 13" id="KW-0227">DNA damage</keyword>
<gene>
    <name evidence="13" type="primary">dnaE2</name>
    <name evidence="15" type="ORF">CA267_009610</name>
</gene>
<evidence type="ECO:0000256" key="3">
    <source>
        <dbReference type="ARBA" id="ARBA00012417"/>
    </source>
</evidence>
<dbReference type="PANTHER" id="PTHR32294:SF4">
    <property type="entry name" value="ERROR-PRONE DNA POLYMERASE"/>
    <property type="match status" value="1"/>
</dbReference>
<dbReference type="PANTHER" id="PTHR32294">
    <property type="entry name" value="DNA POLYMERASE III SUBUNIT ALPHA"/>
    <property type="match status" value="1"/>
</dbReference>
<comment type="function">
    <text evidence="13">DNA polymerase involved in damage-induced mutagenesis and translesion synthesis (TLS). It is not the major replicative DNA polymerase.</text>
</comment>
<dbReference type="InterPro" id="IPR023073">
    <property type="entry name" value="DnaE2"/>
</dbReference>
<evidence type="ECO:0000256" key="11">
    <source>
        <dbReference type="ARBA" id="ARBA00023204"/>
    </source>
</evidence>
<dbReference type="InterPro" id="IPR029460">
    <property type="entry name" value="DNAPol_HHH"/>
</dbReference>
<evidence type="ECO:0000256" key="2">
    <source>
        <dbReference type="ARBA" id="ARBA00007391"/>
    </source>
</evidence>
<protein>
    <recommendedName>
        <fullName evidence="4 13">Error-prone DNA polymerase</fullName>
        <ecNumber evidence="3 13">2.7.7.7</ecNumber>
    </recommendedName>
</protein>
<keyword evidence="6 13" id="KW-0808">Transferase</keyword>
<dbReference type="GO" id="GO:0003676">
    <property type="term" value="F:nucleic acid binding"/>
    <property type="evidence" value="ECO:0007669"/>
    <property type="project" value="InterPro"/>
</dbReference>
<evidence type="ECO:0000256" key="10">
    <source>
        <dbReference type="ARBA" id="ARBA00022932"/>
    </source>
</evidence>
<accession>A0A6M4MCV6</accession>
<evidence type="ECO:0000313" key="15">
    <source>
        <dbReference type="EMBL" id="QJR81014.1"/>
    </source>
</evidence>
<feature type="domain" description="Polymerase/histidinol phosphatase N-terminal" evidence="14">
    <location>
        <begin position="4"/>
        <end position="73"/>
    </location>
</feature>
<comment type="similarity">
    <text evidence="2 13">Belongs to the DNA polymerase type-C family. DnaE2 subfamily.</text>
</comment>
<dbReference type="EC" id="2.7.7.7" evidence="3 13"/>
<evidence type="ECO:0000256" key="5">
    <source>
        <dbReference type="ARBA" id="ARBA00022490"/>
    </source>
</evidence>
<dbReference type="CDD" id="cd07434">
    <property type="entry name" value="PHP_PolIIIA_DnaE2"/>
    <property type="match status" value="1"/>
</dbReference>
<dbReference type="Gene3D" id="3.20.20.140">
    <property type="entry name" value="Metal-dependent hydrolases"/>
    <property type="match status" value="1"/>
</dbReference>
<sequence>MKYAELVCQTNFSFLKGASDPEELVTTASFLGYEALAITDECSVAGIVRAYSEIKHNNLPLKLIVGSRFCLDETLEIVLLCPDQPAYTELCRVITNARRRSPKGEYSLTEWDLKTLRHCLIIWLPNTSDEYNDQWGKWLYQHHCARCWIGAQRLLDDNDTTRFKQYRKLHQTYQFPITACTGALFHHGDRLPLQHVLQAISAGTTVDKLGAGGLSNAERCLRPLSKLKKLYPATWLEESAHLAALCHFSMSSLEYKYPAEVVPPNHTASSYLRECVEQGIVKRFGDEFTPELRATIEKELKLIFEQKYEYFFLTIYDIVQFAQRQSILYQGRGSAANSVVCYCLEITAADPRQISLLFERFISKERDECPDIDVDFEHERREEIIQYIYQKYGRKRTALAATVITFRFRSAFREVGKALGFPESQLSFILKNINRRDKTLPWQSQLVQCGLPEDNPKVRQLVNLVEEIIGFPRHLSQHVGGFVISSGPLYELVPVENAAMPERTVIQWDKDDLETLSLLKVDVLALGMLTAIRKTFQLVTEQPLSIPFITRQKDDPDVFDMICKADTVGVFQIESRAQMTMLPRLKPHKYYDLVVQIAIVRPGPIQGEMVHPYLKRRNGQETPHYPSKEVKDVLQRTYGVPIFQEQVIQLAMVAAGFSGGEADQLRRAMANWKKKGQLNKFKDKLINGMLARGYTPEYAETLYEQIRGFSGYGFPESHSASFAVLAYVSCWLKYYFKVEFYVGLLNSWPMGFYTPSQLIQDARQHNIAVLPVCVNSSDVDHTMCVHNGKKSIRLGFRQIKGLPVAAAEALVQARPVGGFIHIDDIKKLNLHNSSIEALASADALAAISGNRFQARWQIMDTQPTLPLFASSQEQDLLPLSPTKFDNLVEDYNSTSLSLTQHPISLIAEQQDLSRFTFANALAEKSNKSVVHVIGCVTGRQAPGTATGVTFFTLEDHTGNISVVVWQATARHQQQPYLKANILQVDGILERSPEGVMHVIAGKLTDRSDWIEPLKISSRDFQ</sequence>
<evidence type="ECO:0000256" key="9">
    <source>
        <dbReference type="ARBA" id="ARBA00022763"/>
    </source>
</evidence>
<evidence type="ECO:0000259" key="14">
    <source>
        <dbReference type="SMART" id="SM00481"/>
    </source>
</evidence>
<dbReference type="EMBL" id="CP052766">
    <property type="protein sequence ID" value="QJR81014.1"/>
    <property type="molecule type" value="Genomic_DNA"/>
</dbReference>
<dbReference type="SMART" id="SM00481">
    <property type="entry name" value="POLIIIAc"/>
    <property type="match status" value="1"/>
</dbReference>
<keyword evidence="5 13" id="KW-0963">Cytoplasm</keyword>
<dbReference type="Pfam" id="PF07733">
    <property type="entry name" value="DNA_pol3_alpha"/>
    <property type="match status" value="1"/>
</dbReference>
<dbReference type="Gene3D" id="1.10.150.870">
    <property type="match status" value="1"/>
</dbReference>
<dbReference type="InterPro" id="IPR003141">
    <property type="entry name" value="Pol/His_phosphatase_N"/>
</dbReference>
<keyword evidence="8 13" id="KW-0235">DNA replication</keyword>
<dbReference type="InterPro" id="IPR011708">
    <property type="entry name" value="DNA_pol3_alpha_NTPase_dom"/>
</dbReference>
<dbReference type="HAMAP" id="MF_01902">
    <property type="entry name" value="DNApol_error_prone"/>
    <property type="match status" value="1"/>
</dbReference>
<reference evidence="15 16" key="2">
    <citation type="submission" date="2020-04" db="EMBL/GenBank/DDBJ databases">
        <title>Complete genome sequence of Alteromonas pelagimontana 5.12T.</title>
        <authorList>
            <person name="Sinha R.K."/>
            <person name="Krishnan K.P."/>
            <person name="Kurian J.P."/>
        </authorList>
    </citation>
    <scope>NUCLEOTIDE SEQUENCE [LARGE SCALE GENOMIC DNA]</scope>
    <source>
        <strain evidence="15 16">5.12</strain>
    </source>
</reference>
<dbReference type="InterPro" id="IPR040982">
    <property type="entry name" value="DNA_pol3_finger"/>
</dbReference>
<keyword evidence="11 13" id="KW-0234">DNA repair</keyword>
<dbReference type="KEGG" id="apel:CA267_009610"/>
<name>A0A6M4MCV6_9ALTE</name>
<proteinExistence type="inferred from homology"/>
<dbReference type="CDD" id="cd04485">
    <property type="entry name" value="DnaE_OBF"/>
    <property type="match status" value="1"/>
</dbReference>
<keyword evidence="10 13" id="KW-0239">DNA-directed DNA polymerase</keyword>
<dbReference type="RefSeq" id="WP_075607689.1">
    <property type="nucleotide sequence ID" value="NZ_CP052766.1"/>
</dbReference>
<dbReference type="GO" id="GO:0005737">
    <property type="term" value="C:cytoplasm"/>
    <property type="evidence" value="ECO:0007669"/>
    <property type="project" value="UniProtKB-SubCell"/>
</dbReference>
<comment type="subcellular location">
    <subcellularLocation>
        <location evidence="1 13">Cytoplasm</location>
    </subcellularLocation>
</comment>
<evidence type="ECO:0000313" key="16">
    <source>
        <dbReference type="Proteomes" id="UP000219285"/>
    </source>
</evidence>
<dbReference type="GO" id="GO:0006281">
    <property type="term" value="P:DNA repair"/>
    <property type="evidence" value="ECO:0007669"/>
    <property type="project" value="UniProtKB-UniRule"/>
</dbReference>
<dbReference type="Proteomes" id="UP000219285">
    <property type="component" value="Chromosome"/>
</dbReference>